<sequence length="244" mass="26370">MVSLLLIGAAAWGKWLGMVSSIRVVAAVLGVGAFLFLVALMGLCGALGHHQVLLFFTCRCLSFLNRLQYMSILFVVFVLQFSVSCACLALNRGQQNHLLEVGWNKSEATQEDVEKTLNCCGFSSFSANGSCAATCFHSSPSPSCPTCSSIMQEYAGKVLRFVGGAGLFFSFTEVGQQSRELFFFPNVGSESVFLPPDLWSVAGPPLQEHQGPSVQPRSLPLGTSALPPLHLTFLQPSNAHLIFW</sequence>
<reference evidence="6" key="1">
    <citation type="journal article" date="2004" name="Nature">
        <title>Genome duplication in the teleost fish Tetraodon nigroviridis reveals the early vertebrate proto-karyotype.</title>
        <authorList>
            <person name="Jaillon O."/>
            <person name="Aury J.-M."/>
            <person name="Brunet F."/>
            <person name="Petit J.-L."/>
            <person name="Stange-Thomann N."/>
            <person name="Mauceli E."/>
            <person name="Bouneau L."/>
            <person name="Fischer C."/>
            <person name="Ozouf-Costaz C."/>
            <person name="Bernot A."/>
            <person name="Nicaud S."/>
            <person name="Jaffe D."/>
            <person name="Fisher S."/>
            <person name="Lutfalla G."/>
            <person name="Dossat C."/>
            <person name="Segurens B."/>
            <person name="Dasilva C."/>
            <person name="Salanoubat M."/>
            <person name="Levy M."/>
            <person name="Boudet N."/>
            <person name="Castellano S."/>
            <person name="Anthouard V."/>
            <person name="Jubin C."/>
            <person name="Castelli V."/>
            <person name="Katinka M."/>
            <person name="Vacherie B."/>
            <person name="Biemont C."/>
            <person name="Skalli Z."/>
            <person name="Cattolico L."/>
            <person name="Poulain J."/>
            <person name="De Berardinis V."/>
            <person name="Cruaud C."/>
            <person name="Duprat S."/>
            <person name="Brottier P."/>
            <person name="Coutanceau J.-P."/>
            <person name="Gouzy J."/>
            <person name="Parra G."/>
            <person name="Lardier G."/>
            <person name="Chapple C."/>
            <person name="McKernan K.J."/>
            <person name="McEwan P."/>
            <person name="Bosak S."/>
            <person name="Kellis M."/>
            <person name="Volff J.-N."/>
            <person name="Guigo R."/>
            <person name="Zody M.C."/>
            <person name="Mesirov J."/>
            <person name="Lindblad-Toh K."/>
            <person name="Birren B."/>
            <person name="Nusbaum C."/>
            <person name="Kahn D."/>
            <person name="Robinson-Rechavi M."/>
            <person name="Laudet V."/>
            <person name="Schachter V."/>
            <person name="Quetier F."/>
            <person name="Saurin W."/>
            <person name="Scarpelli C."/>
            <person name="Wincker P."/>
            <person name="Lander E.S."/>
            <person name="Weissenbach J."/>
            <person name="Roest Crollius H."/>
        </authorList>
    </citation>
    <scope>NUCLEOTIDE SEQUENCE [LARGE SCALE GENOMIC DNA]</scope>
</reference>
<gene>
    <name evidence="6" type="ORF">GSTENG00002630001</name>
</gene>
<comment type="caution">
    <text evidence="6">The sequence shown here is derived from an EMBL/GenBank/DDBJ whole genome shotgun (WGS) entry which is preliminary data.</text>
</comment>
<evidence type="ECO:0000256" key="3">
    <source>
        <dbReference type="ARBA" id="ARBA00022989"/>
    </source>
</evidence>
<dbReference type="EMBL" id="CAAE01006040">
    <property type="protein sequence ID" value="CAF88943.1"/>
    <property type="molecule type" value="Genomic_DNA"/>
</dbReference>
<keyword evidence="2 5" id="KW-0812">Transmembrane</keyword>
<feature type="transmembrane region" description="Helical" evidence="5">
    <location>
        <begin position="69"/>
        <end position="91"/>
    </location>
</feature>
<organism evidence="6">
    <name type="scientific">Tetraodon nigroviridis</name>
    <name type="common">Spotted green pufferfish</name>
    <name type="synonym">Chelonodon nigroviridis</name>
    <dbReference type="NCBI Taxonomy" id="99883"/>
    <lineage>
        <taxon>Eukaryota</taxon>
        <taxon>Metazoa</taxon>
        <taxon>Chordata</taxon>
        <taxon>Craniata</taxon>
        <taxon>Vertebrata</taxon>
        <taxon>Euteleostomi</taxon>
        <taxon>Actinopterygii</taxon>
        <taxon>Neopterygii</taxon>
        <taxon>Teleostei</taxon>
        <taxon>Neoteleostei</taxon>
        <taxon>Acanthomorphata</taxon>
        <taxon>Eupercaria</taxon>
        <taxon>Tetraodontiformes</taxon>
        <taxon>Tetradontoidea</taxon>
        <taxon>Tetraodontidae</taxon>
        <taxon>Tetraodon</taxon>
    </lineage>
</organism>
<evidence type="ECO:0000256" key="1">
    <source>
        <dbReference type="ARBA" id="ARBA00004141"/>
    </source>
</evidence>
<accession>Q4TDT9</accession>
<keyword evidence="3 5" id="KW-1133">Transmembrane helix</keyword>
<comment type="subcellular location">
    <subcellularLocation>
        <location evidence="1">Membrane</location>
        <topology evidence="1">Multi-pass membrane protein</topology>
    </subcellularLocation>
</comment>
<dbReference type="Pfam" id="PF00335">
    <property type="entry name" value="Tetraspanin"/>
    <property type="match status" value="1"/>
</dbReference>
<dbReference type="InterPro" id="IPR018499">
    <property type="entry name" value="Tetraspanin/Peripherin"/>
</dbReference>
<feature type="transmembrane region" description="Helical" evidence="5">
    <location>
        <begin position="23"/>
        <end position="48"/>
    </location>
</feature>
<proteinExistence type="predicted"/>
<protein>
    <submittedName>
        <fullName evidence="6">(spotted green pufferfish) hypothetical protein</fullName>
    </submittedName>
</protein>
<dbReference type="KEGG" id="tng:GSTEN00002630G001"/>
<evidence type="ECO:0000256" key="4">
    <source>
        <dbReference type="ARBA" id="ARBA00023136"/>
    </source>
</evidence>
<dbReference type="OrthoDB" id="5845060at2759"/>
<evidence type="ECO:0000313" key="6">
    <source>
        <dbReference type="EMBL" id="CAF88943.1"/>
    </source>
</evidence>
<dbReference type="GO" id="GO:0016020">
    <property type="term" value="C:membrane"/>
    <property type="evidence" value="ECO:0007669"/>
    <property type="project" value="UniProtKB-SubCell"/>
</dbReference>
<evidence type="ECO:0000256" key="2">
    <source>
        <dbReference type="ARBA" id="ARBA00022692"/>
    </source>
</evidence>
<evidence type="ECO:0000256" key="5">
    <source>
        <dbReference type="SAM" id="Phobius"/>
    </source>
</evidence>
<reference evidence="6" key="2">
    <citation type="submission" date="2004-02" db="EMBL/GenBank/DDBJ databases">
        <authorList>
            <consortium name="Genoscope"/>
            <consortium name="Whitehead Institute Centre for Genome Research"/>
        </authorList>
    </citation>
    <scope>NUCLEOTIDE SEQUENCE</scope>
</reference>
<dbReference type="AlphaFoldDB" id="Q4TDT9"/>
<name>Q4TDT9_TETNG</name>
<keyword evidence="4 5" id="KW-0472">Membrane</keyword>